<evidence type="ECO:0000256" key="2">
    <source>
        <dbReference type="ARBA" id="ARBA00022741"/>
    </source>
</evidence>
<reference evidence="7 8" key="1">
    <citation type="submission" date="2015-02" db="EMBL/GenBank/DDBJ databases">
        <title>Single-cell genomics of uncultivated deep-branching MTB reveals a conserved set of magnetosome genes.</title>
        <authorList>
            <person name="Kolinko S."/>
            <person name="Richter M."/>
            <person name="Glockner F.O."/>
            <person name="Brachmann A."/>
            <person name="Schuler D."/>
        </authorList>
    </citation>
    <scope>NUCLEOTIDE SEQUENCE [LARGE SCALE GENOMIC DNA]</scope>
    <source>
        <strain evidence="7">TM-1</strain>
    </source>
</reference>
<evidence type="ECO:0000313" key="8">
    <source>
        <dbReference type="Proteomes" id="UP000033423"/>
    </source>
</evidence>
<keyword evidence="8" id="KW-1185">Reference proteome</keyword>
<dbReference type="InterPro" id="IPR027094">
    <property type="entry name" value="Mitofusin_fam"/>
</dbReference>
<proteinExistence type="predicted"/>
<dbReference type="PANTHER" id="PTHR10465">
    <property type="entry name" value="TRANSMEMBRANE GTPASE FZO1"/>
    <property type="match status" value="1"/>
</dbReference>
<evidence type="ECO:0000259" key="6">
    <source>
        <dbReference type="Pfam" id="PF00350"/>
    </source>
</evidence>
<dbReference type="SUPFAM" id="SSF52540">
    <property type="entry name" value="P-loop containing nucleoside triphosphate hydrolases"/>
    <property type="match status" value="1"/>
</dbReference>
<keyword evidence="2" id="KW-0547">Nucleotide-binding</keyword>
<keyword evidence="3" id="KW-0378">Hydrolase</keyword>
<feature type="domain" description="Dynamin N-terminal" evidence="6">
    <location>
        <begin position="53"/>
        <end position="214"/>
    </location>
</feature>
<keyword evidence="4" id="KW-0342">GTP-binding</keyword>
<keyword evidence="5" id="KW-0472">Membrane</keyword>
<dbReference type="AlphaFoldDB" id="A0A0F3GW50"/>
<dbReference type="GO" id="GO:0003924">
    <property type="term" value="F:GTPase activity"/>
    <property type="evidence" value="ECO:0007669"/>
    <property type="project" value="InterPro"/>
</dbReference>
<dbReference type="PANTHER" id="PTHR10465:SF0">
    <property type="entry name" value="SARCALUMENIN"/>
    <property type="match status" value="1"/>
</dbReference>
<dbReference type="InterPro" id="IPR027417">
    <property type="entry name" value="P-loop_NTPase"/>
</dbReference>
<accession>A0A0F3GW50</accession>
<dbReference type="Pfam" id="PF00350">
    <property type="entry name" value="Dynamin_N"/>
    <property type="match status" value="1"/>
</dbReference>
<comment type="subcellular location">
    <subcellularLocation>
        <location evidence="1">Membrane</location>
    </subcellularLocation>
</comment>
<sequence length="848" mass="97721">MENEDIKIQEFLSRITKIVSRLKALRIDQFKNRISNLQGNIDNFAVHKVKSGLVGITSSGKSSVLNVILGTGTKILKEQSKATTNMLVFCSKSKEPEMEIMFEDGNSLKKRGREAFDKSIWKYTSEDENPGNKFGVKYLKLGLPSFMMDDNIELADTPGLDAYGLKEHEDLTLREFLPQADLIIYLSSIRSPMKEADRKILNKIMDADQKIVFVQTCKGAVVEGDLSRDGVESVDKLLDKYKAEFEKLISPYSRLKDAPIVQVETTMAGRYFKDNDKAAWEQSGFEELVLVIRSVAKQLQFEYTLKNLKKVVDEVNSLITLLLSAIKEESGKKTSIDEQAEKLNKLKNYAAKIKNTKDQVVSLWKKKLDPNTMFNEFQHELSRVYSFRYDFNPMHDTEFIMKARAIGEKMQHVKASMLDNLDNAKERFKECFDDVGLDVRRTDIQSGSVKSFYLPNVQKRRMSTSKSGGVSTESLLGKGSREVSFEYIDKSRFIEDLKESLDMFLKPLVGHLQWWDNTMSFSFVEPLDNKIHSIEDDIASIERGGSYNDEQSKLLVAISKELHGSVKEVSYLFDVDVMEQKFPVYTKKSHFRKEKAGFVNLFLQLCSRFYESMFHNYYIRKLSQYSLERNKSVILISPTLETQFSFLNRLLRLQPDAAHRLHSLTPPYALNPRRADMDIATHMIDGEFSNWLTFYVLGNDEASMAAAKSNDLFQRADVVQPMIDDLHRVGSALVDIVERNLFFDLMKHQQKKLLLTYPGGAHFQKDRLHIMVDEAIPEVNKVFHTSYAQWFIYESYEVRYSYFYDIVSTMTQENVQPEDCLGKWTKLGIPLDEPFTQEILLEQFAELF</sequence>
<evidence type="ECO:0000313" key="7">
    <source>
        <dbReference type="EMBL" id="KJU86204.1"/>
    </source>
</evidence>
<name>A0A0F3GW50_9BACT</name>
<dbReference type="GO" id="GO:0005525">
    <property type="term" value="F:GTP binding"/>
    <property type="evidence" value="ECO:0007669"/>
    <property type="project" value="UniProtKB-KW"/>
</dbReference>
<evidence type="ECO:0000256" key="5">
    <source>
        <dbReference type="ARBA" id="ARBA00023136"/>
    </source>
</evidence>
<dbReference type="InterPro" id="IPR045063">
    <property type="entry name" value="Dynamin_N"/>
</dbReference>
<organism evidence="7 8">
    <name type="scientific">Candidatus Magnetobacterium bavaricum</name>
    <dbReference type="NCBI Taxonomy" id="29290"/>
    <lineage>
        <taxon>Bacteria</taxon>
        <taxon>Pseudomonadati</taxon>
        <taxon>Nitrospirota</taxon>
        <taxon>Thermodesulfovibrionia</taxon>
        <taxon>Thermodesulfovibrionales</taxon>
        <taxon>Candidatus Magnetobacteriaceae</taxon>
        <taxon>Candidatus Magnetobacterium</taxon>
    </lineage>
</organism>
<evidence type="ECO:0000256" key="3">
    <source>
        <dbReference type="ARBA" id="ARBA00022801"/>
    </source>
</evidence>
<gene>
    <name evidence="7" type="ORF">MBAV_001600</name>
</gene>
<evidence type="ECO:0000256" key="1">
    <source>
        <dbReference type="ARBA" id="ARBA00004370"/>
    </source>
</evidence>
<evidence type="ECO:0000256" key="4">
    <source>
        <dbReference type="ARBA" id="ARBA00023134"/>
    </source>
</evidence>
<protein>
    <submittedName>
        <fullName evidence="7">Dynamin, GTPase region domain protein</fullName>
    </submittedName>
</protein>
<dbReference type="GO" id="GO:0008053">
    <property type="term" value="P:mitochondrial fusion"/>
    <property type="evidence" value="ECO:0007669"/>
    <property type="project" value="TreeGrafter"/>
</dbReference>
<dbReference type="GO" id="GO:0016020">
    <property type="term" value="C:membrane"/>
    <property type="evidence" value="ECO:0007669"/>
    <property type="project" value="UniProtKB-SubCell"/>
</dbReference>
<dbReference type="Gene3D" id="3.40.50.300">
    <property type="entry name" value="P-loop containing nucleotide triphosphate hydrolases"/>
    <property type="match status" value="1"/>
</dbReference>
<comment type="caution">
    <text evidence="7">The sequence shown here is derived from an EMBL/GenBank/DDBJ whole genome shotgun (WGS) entry which is preliminary data.</text>
</comment>
<dbReference type="EMBL" id="LACI01000686">
    <property type="protein sequence ID" value="KJU86204.1"/>
    <property type="molecule type" value="Genomic_DNA"/>
</dbReference>
<dbReference type="Proteomes" id="UP000033423">
    <property type="component" value="Unassembled WGS sequence"/>
</dbReference>